<evidence type="ECO:0000256" key="1">
    <source>
        <dbReference type="ARBA" id="ARBA00004651"/>
    </source>
</evidence>
<evidence type="ECO:0000256" key="2">
    <source>
        <dbReference type="ARBA" id="ARBA00022475"/>
    </source>
</evidence>
<keyword evidence="9" id="KW-0807">Transducer</keyword>
<evidence type="ECO:0000313" key="12">
    <source>
        <dbReference type="Proteomes" id="UP000007151"/>
    </source>
</evidence>
<feature type="transmembrane region" description="Helical" evidence="10">
    <location>
        <begin position="46"/>
        <end position="68"/>
    </location>
</feature>
<evidence type="ECO:0000256" key="10">
    <source>
        <dbReference type="SAM" id="Phobius"/>
    </source>
</evidence>
<evidence type="ECO:0000256" key="3">
    <source>
        <dbReference type="ARBA" id="ARBA00022606"/>
    </source>
</evidence>
<feature type="transmembrane region" description="Helical" evidence="10">
    <location>
        <begin position="94"/>
        <end position="115"/>
    </location>
</feature>
<comment type="subcellular location">
    <subcellularLocation>
        <location evidence="1">Cell membrane</location>
        <topology evidence="1">Multi-pass membrane protein</topology>
    </subcellularLocation>
</comment>
<keyword evidence="2" id="KW-1003">Cell membrane</keyword>
<sequence length="315" mass="36641">MVFEDRVFDIPLVKSIFIRKPGHGKLLELEKLVVNSQEKLFKLTRVLLKTYVGSVWLCVTLYLCGPIYQMCVTKDKSLRLLAFDMWFPYGLEDFRVYVATFIFHAYAGYLCCIAYPGLQSTIILFVGQIIRQLQILTFILNNLDEIAKELVGKRGELWQETCIQIFSQCVDHYIQTKRFSNKLNVICQPFYLALIVVATMLVCVCSVKIAISDKLSPDTMKYYVHELCFVLVVLMFCYLGQQVDNECEKLEAAVTEKWYLFNSSHKTNIRIFMMAMCQKMPIYIYGSITLSLQTFTWFIRTGMSFFTFLMSVLED</sequence>
<dbReference type="GO" id="GO:0007165">
    <property type="term" value="P:signal transduction"/>
    <property type="evidence" value="ECO:0007669"/>
    <property type="project" value="UniProtKB-KW"/>
</dbReference>
<dbReference type="InParanoid" id="A0A212FDI4"/>
<evidence type="ECO:0000256" key="6">
    <source>
        <dbReference type="ARBA" id="ARBA00022989"/>
    </source>
</evidence>
<protein>
    <submittedName>
        <fullName evidence="11">Olfactory receptor like protein</fullName>
    </submittedName>
</protein>
<evidence type="ECO:0000313" key="11">
    <source>
        <dbReference type="EMBL" id="OWR51773.1"/>
    </source>
</evidence>
<dbReference type="EMBL" id="AGBW02009059">
    <property type="protein sequence ID" value="OWR51773.1"/>
    <property type="molecule type" value="Genomic_DNA"/>
</dbReference>
<dbReference type="Pfam" id="PF02949">
    <property type="entry name" value="7tm_6"/>
    <property type="match status" value="1"/>
</dbReference>
<comment type="caution">
    <text evidence="11">The sequence shown here is derived from an EMBL/GenBank/DDBJ whole genome shotgun (WGS) entry which is preliminary data.</text>
</comment>
<keyword evidence="8 11" id="KW-0675">Receptor</keyword>
<evidence type="ECO:0000256" key="8">
    <source>
        <dbReference type="ARBA" id="ARBA00023170"/>
    </source>
</evidence>
<dbReference type="InterPro" id="IPR004117">
    <property type="entry name" value="7tm6_olfct_rcpt"/>
</dbReference>
<name>A0A212FDI4_DANPL</name>
<reference evidence="11 12" key="1">
    <citation type="journal article" date="2011" name="Cell">
        <title>The monarch butterfly genome yields insights into long-distance migration.</title>
        <authorList>
            <person name="Zhan S."/>
            <person name="Merlin C."/>
            <person name="Boore J.L."/>
            <person name="Reppert S.M."/>
        </authorList>
    </citation>
    <scope>NUCLEOTIDE SEQUENCE [LARGE SCALE GENOMIC DNA]</scope>
    <source>
        <strain evidence="11">F-2</strain>
    </source>
</reference>
<evidence type="ECO:0000256" key="9">
    <source>
        <dbReference type="ARBA" id="ARBA00023224"/>
    </source>
</evidence>
<dbReference type="PANTHER" id="PTHR21137:SF35">
    <property type="entry name" value="ODORANT RECEPTOR 19A-RELATED"/>
    <property type="match status" value="1"/>
</dbReference>
<gene>
    <name evidence="11" type="ORF">KGM_214911</name>
</gene>
<dbReference type="Proteomes" id="UP000007151">
    <property type="component" value="Unassembled WGS sequence"/>
</dbReference>
<dbReference type="GO" id="GO:0005886">
    <property type="term" value="C:plasma membrane"/>
    <property type="evidence" value="ECO:0007669"/>
    <property type="project" value="UniProtKB-SubCell"/>
</dbReference>
<feature type="transmembrane region" description="Helical" evidence="10">
    <location>
        <begin position="282"/>
        <end position="299"/>
    </location>
</feature>
<keyword evidence="6 10" id="KW-1133">Transmembrane helix</keyword>
<keyword evidence="7 10" id="KW-0472">Membrane</keyword>
<evidence type="ECO:0000256" key="4">
    <source>
        <dbReference type="ARBA" id="ARBA00022692"/>
    </source>
</evidence>
<feature type="transmembrane region" description="Helical" evidence="10">
    <location>
        <begin position="223"/>
        <end position="241"/>
    </location>
</feature>
<evidence type="ECO:0000256" key="7">
    <source>
        <dbReference type="ARBA" id="ARBA00023136"/>
    </source>
</evidence>
<keyword evidence="3" id="KW-0716">Sensory transduction</keyword>
<dbReference type="KEGG" id="dpl:KGM_214911"/>
<accession>A0A212FDI4</accession>
<proteinExistence type="predicted"/>
<keyword evidence="4 10" id="KW-0812">Transmembrane</keyword>
<organism evidence="11 12">
    <name type="scientific">Danaus plexippus plexippus</name>
    <dbReference type="NCBI Taxonomy" id="278856"/>
    <lineage>
        <taxon>Eukaryota</taxon>
        <taxon>Metazoa</taxon>
        <taxon>Ecdysozoa</taxon>
        <taxon>Arthropoda</taxon>
        <taxon>Hexapoda</taxon>
        <taxon>Insecta</taxon>
        <taxon>Pterygota</taxon>
        <taxon>Neoptera</taxon>
        <taxon>Endopterygota</taxon>
        <taxon>Lepidoptera</taxon>
        <taxon>Glossata</taxon>
        <taxon>Ditrysia</taxon>
        <taxon>Papilionoidea</taxon>
        <taxon>Nymphalidae</taxon>
        <taxon>Danainae</taxon>
        <taxon>Danaini</taxon>
        <taxon>Danaina</taxon>
        <taxon>Danaus</taxon>
        <taxon>Danaus</taxon>
    </lineage>
</organism>
<keyword evidence="12" id="KW-1185">Reference proteome</keyword>
<dbReference type="GO" id="GO:0005549">
    <property type="term" value="F:odorant binding"/>
    <property type="evidence" value="ECO:0007669"/>
    <property type="project" value="InterPro"/>
</dbReference>
<dbReference type="GO" id="GO:0004984">
    <property type="term" value="F:olfactory receptor activity"/>
    <property type="evidence" value="ECO:0007669"/>
    <property type="project" value="InterPro"/>
</dbReference>
<evidence type="ECO:0000256" key="5">
    <source>
        <dbReference type="ARBA" id="ARBA00022725"/>
    </source>
</evidence>
<dbReference type="PANTHER" id="PTHR21137">
    <property type="entry name" value="ODORANT RECEPTOR"/>
    <property type="match status" value="1"/>
</dbReference>
<keyword evidence="5" id="KW-0552">Olfaction</keyword>
<dbReference type="AlphaFoldDB" id="A0A212FDI4"/>
<feature type="transmembrane region" description="Helical" evidence="10">
    <location>
        <begin position="190"/>
        <end position="211"/>
    </location>
</feature>